<keyword evidence="2" id="KW-0812">Transmembrane</keyword>
<feature type="region of interest" description="Disordered" evidence="1">
    <location>
        <begin position="108"/>
        <end position="131"/>
    </location>
</feature>
<name>A0A7S4T9P3_9DINO</name>
<dbReference type="EMBL" id="HBNR01090114">
    <property type="protein sequence ID" value="CAE4668897.1"/>
    <property type="molecule type" value="Transcribed_RNA"/>
</dbReference>
<sequence>MEASGAAGVEACLARWRRADDESMADAARYRLAVPWDDDTTVRPGVVRLWPGGQRGGAGSTVPLEFLFPEAPEEIDERRFAQAFAGTLHVWLREQRCAEFRARLTERQSGTLRRRNNSHGSLEQLEAGDQTEENWRDFLRRPPLEDEPPKAVALVMNPKIRAMRVLVCRVALPPASAEHVGRLAFRHIFDDDPHSSADGGCGGGLMTCLYVLIAVFLAVLVLSFGVLIRKFLKQ</sequence>
<reference evidence="3" key="1">
    <citation type="submission" date="2021-01" db="EMBL/GenBank/DDBJ databases">
        <authorList>
            <person name="Corre E."/>
            <person name="Pelletier E."/>
            <person name="Niang G."/>
            <person name="Scheremetjew M."/>
            <person name="Finn R."/>
            <person name="Kale V."/>
            <person name="Holt S."/>
            <person name="Cochrane G."/>
            <person name="Meng A."/>
            <person name="Brown T."/>
            <person name="Cohen L."/>
        </authorList>
    </citation>
    <scope>NUCLEOTIDE SEQUENCE</scope>
    <source>
        <strain evidence="3">CCMP3105</strain>
    </source>
</reference>
<keyword evidence="2" id="KW-0472">Membrane</keyword>
<evidence type="ECO:0000313" key="3">
    <source>
        <dbReference type="EMBL" id="CAE4668897.1"/>
    </source>
</evidence>
<proteinExistence type="predicted"/>
<accession>A0A7S4T9P3</accession>
<evidence type="ECO:0000256" key="2">
    <source>
        <dbReference type="SAM" id="Phobius"/>
    </source>
</evidence>
<protein>
    <submittedName>
        <fullName evidence="3">Uncharacterized protein</fullName>
    </submittedName>
</protein>
<gene>
    <name evidence="3" type="ORF">AMON00008_LOCUS64655</name>
</gene>
<keyword evidence="2" id="KW-1133">Transmembrane helix</keyword>
<organism evidence="3">
    <name type="scientific">Alexandrium monilatum</name>
    <dbReference type="NCBI Taxonomy" id="311494"/>
    <lineage>
        <taxon>Eukaryota</taxon>
        <taxon>Sar</taxon>
        <taxon>Alveolata</taxon>
        <taxon>Dinophyceae</taxon>
        <taxon>Gonyaulacales</taxon>
        <taxon>Pyrocystaceae</taxon>
        <taxon>Alexandrium</taxon>
    </lineage>
</organism>
<evidence type="ECO:0000256" key="1">
    <source>
        <dbReference type="SAM" id="MobiDB-lite"/>
    </source>
</evidence>
<feature type="transmembrane region" description="Helical" evidence="2">
    <location>
        <begin position="209"/>
        <end position="228"/>
    </location>
</feature>
<dbReference type="AlphaFoldDB" id="A0A7S4T9P3"/>